<sequence>MTGRNNVQSLFGVQDVPTDVQIRNFLNPAGAKEVAPLIQGVGDAL</sequence>
<gene>
    <name evidence="1" type="ordered locus">LFE_2209</name>
</gene>
<name>I0IRI3_LEPFC</name>
<dbReference type="EMBL" id="AP012342">
    <property type="protein sequence ID" value="BAM07882.1"/>
    <property type="molecule type" value="Genomic_DNA"/>
</dbReference>
<evidence type="ECO:0000313" key="2">
    <source>
        <dbReference type="Proteomes" id="UP000007382"/>
    </source>
</evidence>
<dbReference type="PATRIC" id="fig|1162668.3.peg.2614"/>
<dbReference type="KEGG" id="lfc:LFE_2209"/>
<proteinExistence type="predicted"/>
<dbReference type="Proteomes" id="UP000007382">
    <property type="component" value="Chromosome"/>
</dbReference>
<organism evidence="1 2">
    <name type="scientific">Leptospirillum ferrooxidans (strain C2-3)</name>
    <dbReference type="NCBI Taxonomy" id="1162668"/>
    <lineage>
        <taxon>Bacteria</taxon>
        <taxon>Pseudomonadati</taxon>
        <taxon>Nitrospirota</taxon>
        <taxon>Nitrospiria</taxon>
        <taxon>Nitrospirales</taxon>
        <taxon>Nitrospiraceae</taxon>
        <taxon>Leptospirillum</taxon>
    </lineage>
</organism>
<reference evidence="1 2" key="1">
    <citation type="journal article" date="2012" name="J. Bacteriol.">
        <title>Complete Genome Sequence of Leptospirillum ferrooxidans Strain C2-3, Isolated from a Fresh Volcanic Ash Deposit on the Island of Miyake, Japan.</title>
        <authorList>
            <person name="Fujimura R."/>
            <person name="Sato Y."/>
            <person name="Nishizawa T."/>
            <person name="Oshima K."/>
            <person name="Kim S.-W."/>
            <person name="Hattori M."/>
            <person name="Kamijo T."/>
            <person name="Ohta H."/>
        </authorList>
    </citation>
    <scope>NUCLEOTIDE SEQUENCE [LARGE SCALE GENOMIC DNA]</scope>
    <source>
        <strain evidence="1 2">C2-3</strain>
    </source>
</reference>
<dbReference type="HOGENOM" id="CLU_3201555_0_0_0"/>
<evidence type="ECO:0000313" key="1">
    <source>
        <dbReference type="EMBL" id="BAM07882.1"/>
    </source>
</evidence>
<accession>I0IRI3</accession>
<dbReference type="AlphaFoldDB" id="I0IRI3"/>
<keyword evidence="2" id="KW-1185">Reference proteome</keyword>
<protein>
    <submittedName>
        <fullName evidence="1">Uncharacterized protein</fullName>
    </submittedName>
</protein>
<dbReference type="STRING" id="1162668.LFE_2209"/>
<reference evidence="2" key="2">
    <citation type="submission" date="2012-03" db="EMBL/GenBank/DDBJ databases">
        <title>The complete genome sequence of the pioneer microbe on fresh volcanic deposit, Leptospirillum ferrooxidans strain C2-3.</title>
        <authorList>
            <person name="Fujimura R."/>
            <person name="Sato Y."/>
            <person name="Nishizawa T."/>
            <person name="Nanba K."/>
            <person name="Oshima K."/>
            <person name="Hattori M."/>
            <person name="Kamijo T."/>
            <person name="Ohta H."/>
        </authorList>
    </citation>
    <scope>NUCLEOTIDE SEQUENCE [LARGE SCALE GENOMIC DNA]</scope>
    <source>
        <strain evidence="2">C2-3</strain>
    </source>
</reference>